<reference evidence="2 3" key="1">
    <citation type="submission" date="2019-06" db="EMBL/GenBank/DDBJ databases">
        <title>Desulfobotulus mexicanus sp. nov., a novel sulfate-reducing bacterium isolated from the sediment of an alkaline crater lake in Mexico.</title>
        <authorList>
            <person name="Hirschler-Rea A."/>
        </authorList>
    </citation>
    <scope>NUCLEOTIDE SEQUENCE [LARGE SCALE GENOMIC DNA]</scope>
    <source>
        <strain evidence="2 3">PAR22N</strain>
    </source>
</reference>
<protein>
    <submittedName>
        <fullName evidence="2">Glutaredoxin family protein</fullName>
    </submittedName>
</protein>
<dbReference type="Pfam" id="PF00462">
    <property type="entry name" value="Glutaredoxin"/>
    <property type="match status" value="1"/>
</dbReference>
<dbReference type="Proteomes" id="UP000321899">
    <property type="component" value="Unassembled WGS sequence"/>
</dbReference>
<sequence>MLYVYSATWCPHCQKAITWLKNQKVPFEVIDIEKTDEETVKKVVAANGGEDWVVPTLEFNGQWREGKVFEAASFREDLIRMGVEIPGNA</sequence>
<evidence type="ECO:0000259" key="1">
    <source>
        <dbReference type="Pfam" id="PF00462"/>
    </source>
</evidence>
<dbReference type="EMBL" id="VDMB01000006">
    <property type="protein sequence ID" value="TYT75094.1"/>
    <property type="molecule type" value="Genomic_DNA"/>
</dbReference>
<feature type="domain" description="Glutaredoxin" evidence="1">
    <location>
        <begin position="4"/>
        <end position="61"/>
    </location>
</feature>
<dbReference type="PROSITE" id="PS51354">
    <property type="entry name" value="GLUTAREDOXIN_2"/>
    <property type="match status" value="1"/>
</dbReference>
<dbReference type="InterPro" id="IPR036249">
    <property type="entry name" value="Thioredoxin-like_sf"/>
</dbReference>
<dbReference type="Gene3D" id="3.40.30.10">
    <property type="entry name" value="Glutaredoxin"/>
    <property type="match status" value="1"/>
</dbReference>
<dbReference type="PROSITE" id="PS00195">
    <property type="entry name" value="GLUTAREDOXIN_1"/>
    <property type="match status" value="1"/>
</dbReference>
<name>A0A5Q4VBI9_9BACT</name>
<dbReference type="SUPFAM" id="SSF52833">
    <property type="entry name" value="Thioredoxin-like"/>
    <property type="match status" value="1"/>
</dbReference>
<dbReference type="InterPro" id="IPR002109">
    <property type="entry name" value="Glutaredoxin"/>
</dbReference>
<dbReference type="RefSeq" id="WP_139447614.1">
    <property type="nucleotide sequence ID" value="NZ_VDMB01000006.1"/>
</dbReference>
<dbReference type="OrthoDB" id="9814618at2"/>
<evidence type="ECO:0000313" key="3">
    <source>
        <dbReference type="Proteomes" id="UP000321899"/>
    </source>
</evidence>
<organism evidence="2 3">
    <name type="scientific">Desulfobotulus mexicanus</name>
    <dbReference type="NCBI Taxonomy" id="2586642"/>
    <lineage>
        <taxon>Bacteria</taxon>
        <taxon>Pseudomonadati</taxon>
        <taxon>Thermodesulfobacteriota</taxon>
        <taxon>Desulfobacteria</taxon>
        <taxon>Desulfobacterales</taxon>
        <taxon>Desulfobacteraceae</taxon>
        <taxon>Desulfobotulus</taxon>
    </lineage>
</organism>
<evidence type="ECO:0000313" key="2">
    <source>
        <dbReference type="EMBL" id="TYT75094.1"/>
    </source>
</evidence>
<dbReference type="CDD" id="cd02976">
    <property type="entry name" value="NrdH"/>
    <property type="match status" value="1"/>
</dbReference>
<dbReference type="AlphaFoldDB" id="A0A5Q4VBI9"/>
<comment type="caution">
    <text evidence="2">The sequence shown here is derived from an EMBL/GenBank/DDBJ whole genome shotgun (WGS) entry which is preliminary data.</text>
</comment>
<keyword evidence="3" id="KW-1185">Reference proteome</keyword>
<accession>A0A5Q4VBI9</accession>
<gene>
    <name evidence="2" type="ORF">FIM25_06785</name>
</gene>
<proteinExistence type="predicted"/>
<dbReference type="InterPro" id="IPR011767">
    <property type="entry name" value="GLR_AS"/>
</dbReference>